<dbReference type="Proteomes" id="UP000011864">
    <property type="component" value="Chromosome"/>
</dbReference>
<protein>
    <submittedName>
        <fullName evidence="3">Uncharacterized protein</fullName>
    </submittedName>
</protein>
<dbReference type="EMBL" id="CP003837">
    <property type="protein sequence ID" value="AGH43920.1"/>
    <property type="molecule type" value="Genomic_DNA"/>
</dbReference>
<dbReference type="PROSITE" id="PS50887">
    <property type="entry name" value="GGDEF"/>
    <property type="match status" value="1"/>
</dbReference>
<dbReference type="HOGENOM" id="CLU_000445_70_50_6"/>
<feature type="domain" description="GGDEF" evidence="2">
    <location>
        <begin position="1"/>
        <end position="65"/>
    </location>
</feature>
<dbReference type="PROSITE" id="PS50883">
    <property type="entry name" value="EAL"/>
    <property type="match status" value="1"/>
</dbReference>
<dbReference type="Gene3D" id="3.30.70.270">
    <property type="match status" value="1"/>
</dbReference>
<evidence type="ECO:0000259" key="1">
    <source>
        <dbReference type="PROSITE" id="PS50883"/>
    </source>
</evidence>
<dbReference type="InterPro" id="IPR035919">
    <property type="entry name" value="EAL_sf"/>
</dbReference>
<dbReference type="eggNOG" id="COG5001">
    <property type="taxonomic scope" value="Bacteria"/>
</dbReference>
<name>M4RJZ5_9ALTE</name>
<dbReference type="PATRIC" id="fig|1129794.4.peg.1795"/>
<dbReference type="KEGG" id="gps:C427_1811"/>
<dbReference type="AlphaFoldDB" id="M4RJZ5"/>
<dbReference type="InterPro" id="IPR000160">
    <property type="entry name" value="GGDEF_dom"/>
</dbReference>
<dbReference type="SUPFAM" id="SSF55073">
    <property type="entry name" value="Nucleotide cyclase"/>
    <property type="match status" value="1"/>
</dbReference>
<dbReference type="SMART" id="SM00052">
    <property type="entry name" value="EAL"/>
    <property type="match status" value="1"/>
</dbReference>
<dbReference type="InterPro" id="IPR029787">
    <property type="entry name" value="Nucleotide_cyclase"/>
</dbReference>
<accession>M4RJZ5</accession>
<dbReference type="STRING" id="1129794.C427_1811"/>
<dbReference type="CDD" id="cd01948">
    <property type="entry name" value="EAL"/>
    <property type="match status" value="1"/>
</dbReference>
<keyword evidence="4" id="KW-1185">Reference proteome</keyword>
<dbReference type="RefSeq" id="WP_015430630.1">
    <property type="nucleotide sequence ID" value="NC_020514.1"/>
</dbReference>
<reference evidence="3 4" key="1">
    <citation type="journal article" date="2013" name="Genome Announc.">
        <title>Complete Genome Sequence of Glaciecola psychrophila Strain 170T.</title>
        <authorList>
            <person name="Yin J."/>
            <person name="Chen J."/>
            <person name="Liu G."/>
            <person name="Yu Y."/>
            <person name="Song L."/>
            <person name="Wang X."/>
            <person name="Qu X."/>
        </authorList>
    </citation>
    <scope>NUCLEOTIDE SEQUENCE [LARGE SCALE GENOMIC DNA]</scope>
    <source>
        <strain evidence="3 4">170</strain>
    </source>
</reference>
<organism evidence="3 4">
    <name type="scientific">Paraglaciecola psychrophila 170</name>
    <dbReference type="NCBI Taxonomy" id="1129794"/>
    <lineage>
        <taxon>Bacteria</taxon>
        <taxon>Pseudomonadati</taxon>
        <taxon>Pseudomonadota</taxon>
        <taxon>Gammaproteobacteria</taxon>
        <taxon>Alteromonadales</taxon>
        <taxon>Alteromonadaceae</taxon>
        <taxon>Paraglaciecola</taxon>
    </lineage>
</organism>
<sequence>MNQIIESISMPYLDTQQNPILLSASIGLSHFPDNANDIEHLIMCADAAMYEAKKSGKKRWNEYQFCMEKSLKRLSDLAQNLSLAERNNELSLHYQPIIDITTDQITSFEALLRWYNPDLGNTNPQEVIDVAEKTGLIRDIENWVLNRALKDLLTFKQIIGQHITMAVNISGLHISEPNLGNYVFSLLKRYNLQPADLTIELTESVLLTYIDAAESPANQMTKQGIKLSIDDFGTGYSSLAYLHAIPASVVKVDRAFLNQTENNTVALECIQTLLSSLNMKSLIEGIETKGQASLLHSLGFNLQQGYFHGRPEPLDYYLSEFLTK</sequence>
<evidence type="ECO:0000313" key="3">
    <source>
        <dbReference type="EMBL" id="AGH43920.1"/>
    </source>
</evidence>
<dbReference type="InterPro" id="IPR001633">
    <property type="entry name" value="EAL_dom"/>
</dbReference>
<dbReference type="InterPro" id="IPR043128">
    <property type="entry name" value="Rev_trsase/Diguanyl_cyclase"/>
</dbReference>
<dbReference type="SUPFAM" id="SSF141868">
    <property type="entry name" value="EAL domain-like"/>
    <property type="match status" value="1"/>
</dbReference>
<proteinExistence type="predicted"/>
<dbReference type="PANTHER" id="PTHR33121:SF79">
    <property type="entry name" value="CYCLIC DI-GMP PHOSPHODIESTERASE PDED-RELATED"/>
    <property type="match status" value="1"/>
</dbReference>
<gene>
    <name evidence="3" type="ORF">C427_1811</name>
</gene>
<dbReference type="GO" id="GO:0071111">
    <property type="term" value="F:cyclic-guanylate-specific phosphodiesterase activity"/>
    <property type="evidence" value="ECO:0007669"/>
    <property type="project" value="InterPro"/>
</dbReference>
<evidence type="ECO:0000259" key="2">
    <source>
        <dbReference type="PROSITE" id="PS50887"/>
    </source>
</evidence>
<dbReference type="Pfam" id="PF00990">
    <property type="entry name" value="GGDEF"/>
    <property type="match status" value="1"/>
</dbReference>
<dbReference type="Pfam" id="PF00563">
    <property type="entry name" value="EAL"/>
    <property type="match status" value="1"/>
</dbReference>
<feature type="domain" description="EAL" evidence="1">
    <location>
        <begin position="74"/>
        <end position="324"/>
    </location>
</feature>
<dbReference type="InterPro" id="IPR050706">
    <property type="entry name" value="Cyclic-di-GMP_PDE-like"/>
</dbReference>
<dbReference type="Gene3D" id="3.20.20.450">
    <property type="entry name" value="EAL domain"/>
    <property type="match status" value="1"/>
</dbReference>
<evidence type="ECO:0000313" key="4">
    <source>
        <dbReference type="Proteomes" id="UP000011864"/>
    </source>
</evidence>
<dbReference type="PANTHER" id="PTHR33121">
    <property type="entry name" value="CYCLIC DI-GMP PHOSPHODIESTERASE PDEF"/>
    <property type="match status" value="1"/>
</dbReference>